<dbReference type="GO" id="GO:0000139">
    <property type="term" value="C:Golgi membrane"/>
    <property type="evidence" value="ECO:0007669"/>
    <property type="project" value="UniProtKB-SubCell"/>
</dbReference>
<feature type="domain" description="Conserved oligomeric Golgi complex subunit 3 C-terminal" evidence="11">
    <location>
        <begin position="279"/>
        <end position="619"/>
    </location>
</feature>
<evidence type="ECO:0000259" key="11">
    <source>
        <dbReference type="Pfam" id="PF20671"/>
    </source>
</evidence>
<evidence type="ECO:0000256" key="1">
    <source>
        <dbReference type="ARBA" id="ARBA00004395"/>
    </source>
</evidence>
<sequence>MPRTRSKSIVSKIANDIPIINNDDINSIHEKIECDARPTTFRQTRSKSVTNIDDAYSNSSVHAHPRTSLAPFGEDEKHTFWKEYLESFNFDNVLKPQDISHINAFHLDSVLGFQSNLHINQKHLVELIGQTDYLLACIDELLAKYKKISKETLEFDNLANELIQRQTQYEGSYNKIHQYLKHFECLDSITQNLSRSGTRLLTQQRQFFITEILGNLDSSLEFIDLHPNFKDCELYKSRFRQCMTRALTMVRNHLNQQLKGLSDSIDRNLKSSRDLTIELLIYNEFSNYLKYNQSQFNELVQELLKRSLIHKEYGGLMNDVLSNYFRIRLRLLKSYMDKTSTINELYKKSDKKIYLVQICQDQISYFKKIIEKEYALFVRFFIIPTITSQEAYSSIWTEFYNFLKNAIDPLYDGIRLVVLKESNISFLCELTTLLQKYYEFEDADNLSSIDTQSYLNSEAIKYGLLFQPLLDDAQNRLIFRIQNYVDNKLMRYKPSKIDLEIANNGGGEQQLYTKEDTSALDTDYEENLFPNVYLPLAKALTILSNIYELINSMVFDDIAHYIVHCCIDFLKNQYLRLAITQTSQLEGQLLYLKNLILVKNQIKNFDIQSIRNDFSIDFTSGLSDIWHSLKQRQFHHTGVSGMFLELAKKSVPKVINNMIDANQEIEMELNNCVSELLTYCSNEICHPILDQKTGGFEQFMENVKIKIPIFYQKISFILNDVIVTRFLIDNLQNLVLVTYEHFYNNETEKGNKIAEKEREKEKTEKKREKLEDLMEVDALYGFINHIIQHLYEESPTQKQTYLSGQDNERERDNN</sequence>
<dbReference type="RefSeq" id="XP_049178745.1">
    <property type="nucleotide sequence ID" value="XM_049325670.1"/>
</dbReference>
<evidence type="ECO:0000259" key="10">
    <source>
        <dbReference type="Pfam" id="PF04136"/>
    </source>
</evidence>
<keyword evidence="6" id="KW-0333">Golgi apparatus</keyword>
<evidence type="ECO:0000313" key="12">
    <source>
        <dbReference type="EMBL" id="KAI3402998.2"/>
    </source>
</evidence>
<evidence type="ECO:0000256" key="7">
    <source>
        <dbReference type="ARBA" id="ARBA00023136"/>
    </source>
</evidence>
<dbReference type="InterPro" id="IPR048320">
    <property type="entry name" value="COG3_N"/>
</dbReference>
<dbReference type="Proteomes" id="UP001202479">
    <property type="component" value="Unassembled WGS sequence"/>
</dbReference>
<comment type="caution">
    <text evidence="12">The sequence shown here is derived from an EMBL/GenBank/DDBJ whole genome shotgun (WGS) entry which is preliminary data.</text>
</comment>
<evidence type="ECO:0000256" key="5">
    <source>
        <dbReference type="ARBA" id="ARBA00022927"/>
    </source>
</evidence>
<keyword evidence="13" id="KW-1185">Reference proteome</keyword>
<evidence type="ECO:0000256" key="3">
    <source>
        <dbReference type="ARBA" id="ARBA00020976"/>
    </source>
</evidence>
<feature type="coiled-coil region" evidence="9">
    <location>
        <begin position="744"/>
        <end position="776"/>
    </location>
</feature>
<accession>A0AAI9SUM1</accession>
<dbReference type="EMBL" id="JAHUZD010000139">
    <property type="protein sequence ID" value="KAI3402998.2"/>
    <property type="molecule type" value="Genomic_DNA"/>
</dbReference>
<dbReference type="InterPro" id="IPR007265">
    <property type="entry name" value="COG_su3"/>
</dbReference>
<dbReference type="GO" id="GO:0007030">
    <property type="term" value="P:Golgi organization"/>
    <property type="evidence" value="ECO:0007669"/>
    <property type="project" value="TreeGrafter"/>
</dbReference>
<evidence type="ECO:0000256" key="4">
    <source>
        <dbReference type="ARBA" id="ARBA00022448"/>
    </source>
</evidence>
<comment type="similarity">
    <text evidence="2">Belongs to the COG3 family.</text>
</comment>
<evidence type="ECO:0000256" key="2">
    <source>
        <dbReference type="ARBA" id="ARBA00009936"/>
    </source>
</evidence>
<evidence type="ECO:0000313" key="13">
    <source>
        <dbReference type="Proteomes" id="UP001202479"/>
    </source>
</evidence>
<keyword evidence="9" id="KW-0175">Coiled coil</keyword>
<dbReference type="GO" id="GO:0032258">
    <property type="term" value="P:cytoplasm to vacuole targeting by the Cvt pathway"/>
    <property type="evidence" value="ECO:0007669"/>
    <property type="project" value="TreeGrafter"/>
</dbReference>
<protein>
    <recommendedName>
        <fullName evidence="3">Conserved oligomeric Golgi complex subunit 3</fullName>
    </recommendedName>
    <alternativeName>
        <fullName evidence="8">Component of oligomeric Golgi complex 3</fullName>
    </alternativeName>
</protein>
<keyword evidence="7" id="KW-0472">Membrane</keyword>
<dbReference type="Pfam" id="PF20671">
    <property type="entry name" value="COG3_C"/>
    <property type="match status" value="1"/>
</dbReference>
<evidence type="ECO:0000256" key="6">
    <source>
        <dbReference type="ARBA" id="ARBA00023034"/>
    </source>
</evidence>
<dbReference type="PANTHER" id="PTHR13302:SF8">
    <property type="entry name" value="CONSERVED OLIGOMERIC GOLGI COMPLEX SUBUNIT 3"/>
    <property type="match status" value="1"/>
</dbReference>
<dbReference type="PANTHER" id="PTHR13302">
    <property type="entry name" value="CONSERVED OLIGOMERIC GOLGI COMPLEX COMPONENT 3"/>
    <property type="match status" value="1"/>
</dbReference>
<gene>
    <name evidence="12" type="ORF">KGF56_004251</name>
</gene>
<dbReference type="Pfam" id="PF04136">
    <property type="entry name" value="COG3_N"/>
    <property type="match status" value="1"/>
</dbReference>
<dbReference type="InterPro" id="IPR048685">
    <property type="entry name" value="COG3_C"/>
</dbReference>
<keyword evidence="5" id="KW-0653">Protein transport</keyword>
<dbReference type="GeneID" id="73381866"/>
<comment type="subcellular location">
    <subcellularLocation>
        <location evidence="1">Golgi apparatus membrane</location>
        <topology evidence="1">Peripheral membrane protein</topology>
    </subcellularLocation>
</comment>
<evidence type="ECO:0000256" key="8">
    <source>
        <dbReference type="ARBA" id="ARBA00031339"/>
    </source>
</evidence>
<proteinExistence type="inferred from homology"/>
<dbReference type="GO" id="GO:0006891">
    <property type="term" value="P:intra-Golgi vesicle-mediated transport"/>
    <property type="evidence" value="ECO:0007669"/>
    <property type="project" value="TreeGrafter"/>
</dbReference>
<dbReference type="GO" id="GO:0006914">
    <property type="term" value="P:autophagy"/>
    <property type="evidence" value="ECO:0007669"/>
    <property type="project" value="TreeGrafter"/>
</dbReference>
<organism evidence="12 13">
    <name type="scientific">Candida oxycetoniae</name>
    <dbReference type="NCBI Taxonomy" id="497107"/>
    <lineage>
        <taxon>Eukaryota</taxon>
        <taxon>Fungi</taxon>
        <taxon>Dikarya</taxon>
        <taxon>Ascomycota</taxon>
        <taxon>Saccharomycotina</taxon>
        <taxon>Pichiomycetes</taxon>
        <taxon>Debaryomycetaceae</taxon>
        <taxon>Candida/Lodderomyces clade</taxon>
        <taxon>Candida</taxon>
    </lineage>
</organism>
<dbReference type="AlphaFoldDB" id="A0AAI9SUM1"/>
<dbReference type="GO" id="GO:0005801">
    <property type="term" value="C:cis-Golgi network"/>
    <property type="evidence" value="ECO:0007669"/>
    <property type="project" value="InterPro"/>
</dbReference>
<name>A0AAI9SUM1_9ASCO</name>
<feature type="domain" description="Conserved oligomeric Golgi complex subunit 3 N-terminal" evidence="10">
    <location>
        <begin position="114"/>
        <end position="259"/>
    </location>
</feature>
<reference evidence="12" key="1">
    <citation type="journal article" date="2022" name="DNA Res.">
        <title>Genome analysis of five recently described species of the CUG-Ser clade uncovers Candida theae as a new hybrid lineage with pathogenic potential in the Candida parapsilosis species complex.</title>
        <authorList>
            <person name="Mixao V."/>
            <person name="Del Olmo V."/>
            <person name="Hegedusova E."/>
            <person name="Saus E."/>
            <person name="Pryszcz L."/>
            <person name="Cillingova A."/>
            <person name="Nosek J."/>
            <person name="Gabaldon T."/>
        </authorList>
    </citation>
    <scope>NUCLEOTIDE SEQUENCE</scope>
    <source>
        <strain evidence="12">CBS 10844</strain>
    </source>
</reference>
<dbReference type="GO" id="GO:0017119">
    <property type="term" value="C:Golgi transport complex"/>
    <property type="evidence" value="ECO:0007669"/>
    <property type="project" value="TreeGrafter"/>
</dbReference>
<keyword evidence="4" id="KW-0813">Transport</keyword>
<evidence type="ECO:0000256" key="9">
    <source>
        <dbReference type="SAM" id="Coils"/>
    </source>
</evidence>